<feature type="compositionally biased region" description="Acidic residues" evidence="2">
    <location>
        <begin position="118"/>
        <end position="130"/>
    </location>
</feature>
<organism evidence="4">
    <name type="scientific">Streptomyces sp. SID14436</name>
    <dbReference type="NCBI Taxonomy" id="2706070"/>
    <lineage>
        <taxon>Bacteria</taxon>
        <taxon>Bacillati</taxon>
        <taxon>Actinomycetota</taxon>
        <taxon>Actinomycetes</taxon>
        <taxon>Kitasatosporales</taxon>
        <taxon>Streptomycetaceae</taxon>
        <taxon>Streptomyces</taxon>
    </lineage>
</organism>
<gene>
    <name evidence="4" type="ORF">G3I53_29955</name>
</gene>
<feature type="transmembrane region" description="Helical" evidence="3">
    <location>
        <begin position="38"/>
        <end position="57"/>
    </location>
</feature>
<dbReference type="PANTHER" id="PTHR34703:SF1">
    <property type="entry name" value="ANTIPORTER SUBUNIT MNHG2-RELATED"/>
    <property type="match status" value="1"/>
</dbReference>
<name>A0A6G3R3Z8_9ACTN</name>
<keyword evidence="3" id="KW-0472">Membrane</keyword>
<dbReference type="AlphaFoldDB" id="A0A6G3R3Z8"/>
<feature type="transmembrane region" description="Helical" evidence="3">
    <location>
        <begin position="63"/>
        <end position="84"/>
    </location>
</feature>
<keyword evidence="3" id="KW-1133">Transmembrane helix</keyword>
<dbReference type="NCBIfam" id="TIGR01300">
    <property type="entry name" value="CPA3_mnhG_phaG"/>
    <property type="match status" value="1"/>
</dbReference>
<feature type="region of interest" description="Disordered" evidence="2">
    <location>
        <begin position="107"/>
        <end position="130"/>
    </location>
</feature>
<evidence type="ECO:0000256" key="1">
    <source>
        <dbReference type="ARBA" id="ARBA00008404"/>
    </source>
</evidence>
<feature type="transmembrane region" description="Helical" evidence="3">
    <location>
        <begin position="6"/>
        <end position="26"/>
    </location>
</feature>
<evidence type="ECO:0000256" key="3">
    <source>
        <dbReference type="SAM" id="Phobius"/>
    </source>
</evidence>
<dbReference type="EMBL" id="JAAGMD010000816">
    <property type="protein sequence ID" value="NEA90150.1"/>
    <property type="molecule type" value="Genomic_DNA"/>
</dbReference>
<sequence>MLLDVVTAVLFTAGALLCCLSALGLLRFPNVVSRIHAAGKSQTLGLVLVLVGAAAQMPASDAAVLLVVAVFQLFTAPVASQVIARTAHRTHAVDRDRLLGDALADRLARDGTPLEGSGEPEPERDEDGER</sequence>
<comment type="similarity">
    <text evidence="1">Belongs to the CPA3 antiporters (TC 2.A.63) subunit G family.</text>
</comment>
<dbReference type="Pfam" id="PF03334">
    <property type="entry name" value="PhaG_MnhG_YufB"/>
    <property type="match status" value="1"/>
</dbReference>
<comment type="caution">
    <text evidence="4">The sequence shown here is derived from an EMBL/GenBank/DDBJ whole genome shotgun (WGS) entry which is preliminary data.</text>
</comment>
<dbReference type="InterPro" id="IPR005133">
    <property type="entry name" value="PhaG_MnhG_YufB"/>
</dbReference>
<dbReference type="PANTHER" id="PTHR34703">
    <property type="entry name" value="ANTIPORTER SUBUNIT MNHG2-RELATED"/>
    <property type="match status" value="1"/>
</dbReference>
<accession>A0A6G3R3Z8</accession>
<keyword evidence="3" id="KW-0812">Transmembrane</keyword>
<dbReference type="GO" id="GO:0015385">
    <property type="term" value="F:sodium:proton antiporter activity"/>
    <property type="evidence" value="ECO:0007669"/>
    <property type="project" value="TreeGrafter"/>
</dbReference>
<proteinExistence type="inferred from homology"/>
<protein>
    <submittedName>
        <fullName evidence="4">Monovalent cation/H(+) antiporter subunit G</fullName>
    </submittedName>
</protein>
<reference evidence="4" key="1">
    <citation type="submission" date="2020-01" db="EMBL/GenBank/DDBJ databases">
        <title>Insect and environment-associated Actinomycetes.</title>
        <authorList>
            <person name="Currrie C."/>
            <person name="Chevrette M."/>
            <person name="Carlson C."/>
            <person name="Stubbendieck R."/>
            <person name="Wendt-Pienkowski E."/>
        </authorList>
    </citation>
    <scope>NUCLEOTIDE SEQUENCE</scope>
    <source>
        <strain evidence="4">SID14436</strain>
    </source>
</reference>
<evidence type="ECO:0000313" key="4">
    <source>
        <dbReference type="EMBL" id="NEA90150.1"/>
    </source>
</evidence>
<evidence type="ECO:0000256" key="2">
    <source>
        <dbReference type="SAM" id="MobiDB-lite"/>
    </source>
</evidence>